<sequence length="184" mass="20692">MVLFSPYEANQLFPRFRTSEGVRLHVFAPQNNQAVPSLEDLDFLTLPFTASAFSLPRPLALQLNLFVGSLYLQDYKTYRDVCSVLRLYFGPLPPYLAKPGIINVSGFVHDLNARKELGMGELGFENNALPFFRGMLKLRRFGRGLGPSHMGKILYGTRLRKSDFVEEAAAADIEIDEDTLMLDG</sequence>
<name>A0A0C3B0K1_SERVB</name>
<proteinExistence type="predicted"/>
<evidence type="ECO:0000313" key="1">
    <source>
        <dbReference type="EMBL" id="KIM25734.1"/>
    </source>
</evidence>
<dbReference type="HOGENOM" id="CLU_138672_0_0_1"/>
<dbReference type="STRING" id="933852.A0A0C3B0K1"/>
<dbReference type="EMBL" id="KN824311">
    <property type="protein sequence ID" value="KIM25734.1"/>
    <property type="molecule type" value="Genomic_DNA"/>
</dbReference>
<accession>A0A0C3B0K1</accession>
<organism evidence="1 2">
    <name type="scientific">Serendipita vermifera MAFF 305830</name>
    <dbReference type="NCBI Taxonomy" id="933852"/>
    <lineage>
        <taxon>Eukaryota</taxon>
        <taxon>Fungi</taxon>
        <taxon>Dikarya</taxon>
        <taxon>Basidiomycota</taxon>
        <taxon>Agaricomycotina</taxon>
        <taxon>Agaricomycetes</taxon>
        <taxon>Sebacinales</taxon>
        <taxon>Serendipitaceae</taxon>
        <taxon>Serendipita</taxon>
    </lineage>
</organism>
<reference evidence="1 2" key="1">
    <citation type="submission" date="2014-04" db="EMBL/GenBank/DDBJ databases">
        <authorList>
            <consortium name="DOE Joint Genome Institute"/>
            <person name="Kuo A."/>
            <person name="Zuccaro A."/>
            <person name="Kohler A."/>
            <person name="Nagy L.G."/>
            <person name="Floudas D."/>
            <person name="Copeland A."/>
            <person name="Barry K.W."/>
            <person name="Cichocki N."/>
            <person name="Veneault-Fourrey C."/>
            <person name="LaButti K."/>
            <person name="Lindquist E.A."/>
            <person name="Lipzen A."/>
            <person name="Lundell T."/>
            <person name="Morin E."/>
            <person name="Murat C."/>
            <person name="Sun H."/>
            <person name="Tunlid A."/>
            <person name="Henrissat B."/>
            <person name="Grigoriev I.V."/>
            <person name="Hibbett D.S."/>
            <person name="Martin F."/>
            <person name="Nordberg H.P."/>
            <person name="Cantor M.N."/>
            <person name="Hua S.X."/>
        </authorList>
    </citation>
    <scope>NUCLEOTIDE SEQUENCE [LARGE SCALE GENOMIC DNA]</scope>
    <source>
        <strain evidence="1 2">MAFF 305830</strain>
    </source>
</reference>
<dbReference type="OrthoDB" id="3182339at2759"/>
<protein>
    <submittedName>
        <fullName evidence="1">Uncharacterized protein</fullName>
    </submittedName>
</protein>
<dbReference type="AlphaFoldDB" id="A0A0C3B0K1"/>
<reference evidence="2" key="2">
    <citation type="submission" date="2015-01" db="EMBL/GenBank/DDBJ databases">
        <title>Evolutionary Origins and Diversification of the Mycorrhizal Mutualists.</title>
        <authorList>
            <consortium name="DOE Joint Genome Institute"/>
            <consortium name="Mycorrhizal Genomics Consortium"/>
            <person name="Kohler A."/>
            <person name="Kuo A."/>
            <person name="Nagy L.G."/>
            <person name="Floudas D."/>
            <person name="Copeland A."/>
            <person name="Barry K.W."/>
            <person name="Cichocki N."/>
            <person name="Veneault-Fourrey C."/>
            <person name="LaButti K."/>
            <person name="Lindquist E.A."/>
            <person name="Lipzen A."/>
            <person name="Lundell T."/>
            <person name="Morin E."/>
            <person name="Murat C."/>
            <person name="Riley R."/>
            <person name="Ohm R."/>
            <person name="Sun H."/>
            <person name="Tunlid A."/>
            <person name="Henrissat B."/>
            <person name="Grigoriev I.V."/>
            <person name="Hibbett D.S."/>
            <person name="Martin F."/>
        </authorList>
    </citation>
    <scope>NUCLEOTIDE SEQUENCE [LARGE SCALE GENOMIC DNA]</scope>
    <source>
        <strain evidence="2">MAFF 305830</strain>
    </source>
</reference>
<evidence type="ECO:0000313" key="2">
    <source>
        <dbReference type="Proteomes" id="UP000054097"/>
    </source>
</evidence>
<keyword evidence="2" id="KW-1185">Reference proteome</keyword>
<gene>
    <name evidence="1" type="ORF">M408DRAFT_25862</name>
</gene>
<dbReference type="Proteomes" id="UP000054097">
    <property type="component" value="Unassembled WGS sequence"/>
</dbReference>